<evidence type="ECO:0000313" key="2">
    <source>
        <dbReference type="EMBL" id="SVC13550.1"/>
    </source>
</evidence>
<dbReference type="AlphaFoldDB" id="A0A382JN51"/>
<accession>A0A382JN51</accession>
<feature type="region of interest" description="Disordered" evidence="1">
    <location>
        <begin position="1"/>
        <end position="41"/>
    </location>
</feature>
<sequence length="158" mass="16965">MTGACFESGDSSSDNAAAASVTSSPSVTASGSVGTESSPVVLTTSSPALTKELVEALSARPMADVDYEKLDGIVRKGLADVRGGLEAAIGKQEKIDYDRIHSLVLQSVVDNLKPIEPSRYQFICDVNERWIYRCNLQTGEIECFSMSSNKLRLLSSVR</sequence>
<proteinExistence type="predicted"/>
<reference evidence="2" key="1">
    <citation type="submission" date="2018-05" db="EMBL/GenBank/DDBJ databases">
        <authorList>
            <person name="Lanie J.A."/>
            <person name="Ng W.-L."/>
            <person name="Kazmierczak K.M."/>
            <person name="Andrzejewski T.M."/>
            <person name="Davidsen T.M."/>
            <person name="Wayne K.J."/>
            <person name="Tettelin H."/>
            <person name="Glass J.I."/>
            <person name="Rusch D."/>
            <person name="Podicherti R."/>
            <person name="Tsui H.-C.T."/>
            <person name="Winkler M.E."/>
        </authorList>
    </citation>
    <scope>NUCLEOTIDE SEQUENCE</scope>
</reference>
<name>A0A382JN51_9ZZZZ</name>
<gene>
    <name evidence="2" type="ORF">METZ01_LOCUS266404</name>
</gene>
<organism evidence="2">
    <name type="scientific">marine metagenome</name>
    <dbReference type="NCBI Taxonomy" id="408172"/>
    <lineage>
        <taxon>unclassified sequences</taxon>
        <taxon>metagenomes</taxon>
        <taxon>ecological metagenomes</taxon>
    </lineage>
</organism>
<protein>
    <submittedName>
        <fullName evidence="2">Uncharacterized protein</fullName>
    </submittedName>
</protein>
<feature type="compositionally biased region" description="Low complexity" evidence="1">
    <location>
        <begin position="8"/>
        <end position="35"/>
    </location>
</feature>
<evidence type="ECO:0000256" key="1">
    <source>
        <dbReference type="SAM" id="MobiDB-lite"/>
    </source>
</evidence>
<dbReference type="EMBL" id="UINC01075404">
    <property type="protein sequence ID" value="SVC13550.1"/>
    <property type="molecule type" value="Genomic_DNA"/>
</dbReference>